<keyword evidence="1" id="KW-0547">Nucleotide-binding</keyword>
<dbReference type="GO" id="GO:0035556">
    <property type="term" value="P:intracellular signal transduction"/>
    <property type="evidence" value="ECO:0007669"/>
    <property type="project" value="TreeGrafter"/>
</dbReference>
<dbReference type="PANTHER" id="PTHR24346:SF75">
    <property type="entry name" value="AURORA KINASE"/>
    <property type="match status" value="1"/>
</dbReference>
<evidence type="ECO:0000259" key="4">
    <source>
        <dbReference type="PROSITE" id="PS50011"/>
    </source>
</evidence>
<dbReference type="SUPFAM" id="SSF56112">
    <property type="entry name" value="Protein kinase-like (PK-like)"/>
    <property type="match status" value="1"/>
</dbReference>
<gene>
    <name evidence="5" type="ORF">BDV98DRAFT_580698</name>
</gene>
<dbReference type="PANTHER" id="PTHR24346">
    <property type="entry name" value="MAP/MICROTUBULE AFFINITY-REGULATING KINASE"/>
    <property type="match status" value="1"/>
</dbReference>
<dbReference type="Pfam" id="PF00069">
    <property type="entry name" value="Pkinase"/>
    <property type="match status" value="1"/>
</dbReference>
<dbReference type="GO" id="GO:0005524">
    <property type="term" value="F:ATP binding"/>
    <property type="evidence" value="ECO:0007669"/>
    <property type="project" value="UniProtKB-KW"/>
</dbReference>
<dbReference type="InterPro" id="IPR011009">
    <property type="entry name" value="Kinase-like_dom_sf"/>
</dbReference>
<keyword evidence="5" id="KW-0418">Kinase</keyword>
<dbReference type="EMBL" id="ML178818">
    <property type="protein sequence ID" value="TFL04601.1"/>
    <property type="molecule type" value="Genomic_DNA"/>
</dbReference>
<organism evidence="5 6">
    <name type="scientific">Pterulicium gracile</name>
    <dbReference type="NCBI Taxonomy" id="1884261"/>
    <lineage>
        <taxon>Eukaryota</taxon>
        <taxon>Fungi</taxon>
        <taxon>Dikarya</taxon>
        <taxon>Basidiomycota</taxon>
        <taxon>Agaricomycotina</taxon>
        <taxon>Agaricomycetes</taxon>
        <taxon>Agaricomycetidae</taxon>
        <taxon>Agaricales</taxon>
        <taxon>Pleurotineae</taxon>
        <taxon>Pterulaceae</taxon>
        <taxon>Pterulicium</taxon>
    </lineage>
</organism>
<protein>
    <submittedName>
        <fullName evidence="5">Kinase-like domain-containing protein</fullName>
    </submittedName>
</protein>
<proteinExistence type="predicted"/>
<name>A0A5C3QVR3_9AGAR</name>
<evidence type="ECO:0000256" key="3">
    <source>
        <dbReference type="SAM" id="MobiDB-lite"/>
    </source>
</evidence>
<feature type="region of interest" description="Disordered" evidence="3">
    <location>
        <begin position="1"/>
        <end position="37"/>
    </location>
</feature>
<reference evidence="5 6" key="1">
    <citation type="journal article" date="2019" name="Nat. Ecol. Evol.">
        <title>Megaphylogeny resolves global patterns of mushroom evolution.</title>
        <authorList>
            <person name="Varga T."/>
            <person name="Krizsan K."/>
            <person name="Foldi C."/>
            <person name="Dima B."/>
            <person name="Sanchez-Garcia M."/>
            <person name="Sanchez-Ramirez S."/>
            <person name="Szollosi G.J."/>
            <person name="Szarkandi J.G."/>
            <person name="Papp V."/>
            <person name="Albert L."/>
            <person name="Andreopoulos W."/>
            <person name="Angelini C."/>
            <person name="Antonin V."/>
            <person name="Barry K.W."/>
            <person name="Bougher N.L."/>
            <person name="Buchanan P."/>
            <person name="Buyck B."/>
            <person name="Bense V."/>
            <person name="Catcheside P."/>
            <person name="Chovatia M."/>
            <person name="Cooper J."/>
            <person name="Damon W."/>
            <person name="Desjardin D."/>
            <person name="Finy P."/>
            <person name="Geml J."/>
            <person name="Haridas S."/>
            <person name="Hughes K."/>
            <person name="Justo A."/>
            <person name="Karasinski D."/>
            <person name="Kautmanova I."/>
            <person name="Kiss B."/>
            <person name="Kocsube S."/>
            <person name="Kotiranta H."/>
            <person name="LaButti K.M."/>
            <person name="Lechner B.E."/>
            <person name="Liimatainen K."/>
            <person name="Lipzen A."/>
            <person name="Lukacs Z."/>
            <person name="Mihaltcheva S."/>
            <person name="Morgado L.N."/>
            <person name="Niskanen T."/>
            <person name="Noordeloos M.E."/>
            <person name="Ohm R.A."/>
            <person name="Ortiz-Santana B."/>
            <person name="Ovrebo C."/>
            <person name="Racz N."/>
            <person name="Riley R."/>
            <person name="Savchenko A."/>
            <person name="Shiryaev A."/>
            <person name="Soop K."/>
            <person name="Spirin V."/>
            <person name="Szebenyi C."/>
            <person name="Tomsovsky M."/>
            <person name="Tulloss R.E."/>
            <person name="Uehling J."/>
            <person name="Grigoriev I.V."/>
            <person name="Vagvolgyi C."/>
            <person name="Papp T."/>
            <person name="Martin F.M."/>
            <person name="Miettinen O."/>
            <person name="Hibbett D.S."/>
            <person name="Nagy L.G."/>
        </authorList>
    </citation>
    <scope>NUCLEOTIDE SEQUENCE [LARGE SCALE GENOMIC DNA]</scope>
    <source>
        <strain evidence="5 6">CBS 309.79</strain>
    </source>
</reference>
<evidence type="ECO:0000256" key="1">
    <source>
        <dbReference type="ARBA" id="ARBA00022741"/>
    </source>
</evidence>
<accession>A0A5C3QVR3</accession>
<dbReference type="AlphaFoldDB" id="A0A5C3QVR3"/>
<dbReference type="GO" id="GO:0005737">
    <property type="term" value="C:cytoplasm"/>
    <property type="evidence" value="ECO:0007669"/>
    <property type="project" value="TreeGrafter"/>
</dbReference>
<keyword evidence="6" id="KW-1185">Reference proteome</keyword>
<sequence>MAPNPPNSPSKSCAKRNPVHTPQLPSHGASSPLRHGRSPQCPLYTAEADEDFIYLILDYCPGGSLHDFVGSNKVTFVGNDDMVKRVFGQILDAVHHRHSNGVYHRELKPDNILMSKDDAQACVTDFGLSTTASSGRHAVGTLPYQAPERIYSTMLNREYDHAPADIWALGIILCTIISNNRPWNFEDDGDAYFQRFRADPYSLMEHLPISLDVCVLLAEVFELDPDSRITLPELKIRVQGMKTFFKRPDDLLSGRGLVNVDMDRHVAAKIFASVEEPKWKQKFGGWFNRLAQ</sequence>
<keyword evidence="2" id="KW-0067">ATP-binding</keyword>
<dbReference type="STRING" id="1884261.A0A5C3QVR3"/>
<evidence type="ECO:0000313" key="6">
    <source>
        <dbReference type="Proteomes" id="UP000305067"/>
    </source>
</evidence>
<evidence type="ECO:0000256" key="2">
    <source>
        <dbReference type="ARBA" id="ARBA00022840"/>
    </source>
</evidence>
<dbReference type="Proteomes" id="UP000305067">
    <property type="component" value="Unassembled WGS sequence"/>
</dbReference>
<dbReference type="InterPro" id="IPR000719">
    <property type="entry name" value="Prot_kinase_dom"/>
</dbReference>
<keyword evidence="5" id="KW-0808">Transferase</keyword>
<dbReference type="PROSITE" id="PS50011">
    <property type="entry name" value="PROTEIN_KINASE_DOM"/>
    <property type="match status" value="1"/>
</dbReference>
<dbReference type="GO" id="GO:0004674">
    <property type="term" value="F:protein serine/threonine kinase activity"/>
    <property type="evidence" value="ECO:0007669"/>
    <property type="project" value="TreeGrafter"/>
</dbReference>
<evidence type="ECO:0000313" key="5">
    <source>
        <dbReference type="EMBL" id="TFL04601.1"/>
    </source>
</evidence>
<dbReference type="Gene3D" id="1.10.510.10">
    <property type="entry name" value="Transferase(Phosphotransferase) domain 1"/>
    <property type="match status" value="1"/>
</dbReference>
<feature type="domain" description="Protein kinase" evidence="4">
    <location>
        <begin position="1"/>
        <end position="245"/>
    </location>
</feature>
<dbReference type="OrthoDB" id="541276at2759"/>